<evidence type="ECO:0008006" key="2">
    <source>
        <dbReference type="Google" id="ProtNLM"/>
    </source>
</evidence>
<name>A0A644WH02_9ZZZZ</name>
<dbReference type="PROSITE" id="PS51257">
    <property type="entry name" value="PROKAR_LIPOPROTEIN"/>
    <property type="match status" value="1"/>
</dbReference>
<dbReference type="AlphaFoldDB" id="A0A644WH02"/>
<accession>A0A644WH02</accession>
<organism evidence="1">
    <name type="scientific">bioreactor metagenome</name>
    <dbReference type="NCBI Taxonomy" id="1076179"/>
    <lineage>
        <taxon>unclassified sequences</taxon>
        <taxon>metagenomes</taxon>
        <taxon>ecological metagenomes</taxon>
    </lineage>
</organism>
<comment type="caution">
    <text evidence="1">The sequence shown here is derived from an EMBL/GenBank/DDBJ whole genome shotgun (WGS) entry which is preliminary data.</text>
</comment>
<protein>
    <recommendedName>
        <fullName evidence="2">Transglutaminase-like domain-containing protein</fullName>
    </recommendedName>
</protein>
<dbReference type="EMBL" id="VSSQ01000919">
    <property type="protein sequence ID" value="MPM03040.1"/>
    <property type="molecule type" value="Genomic_DNA"/>
</dbReference>
<proteinExistence type="predicted"/>
<reference evidence="1" key="1">
    <citation type="submission" date="2019-08" db="EMBL/GenBank/DDBJ databases">
        <authorList>
            <person name="Kucharzyk K."/>
            <person name="Murdoch R.W."/>
            <person name="Higgins S."/>
            <person name="Loffler F."/>
        </authorList>
    </citation>
    <scope>NUCLEOTIDE SEQUENCE</scope>
</reference>
<gene>
    <name evidence="1" type="ORF">SDC9_49299</name>
</gene>
<sequence length="375" mass="43123">MNIKKILILLSAILLLITSCSLFQLIEWGFEEKNDNSIYPSVVLALAGYDENNEVDVQNSKRNQSIRILKDYFSIYLVPKDDNTKIEVEVKESEYWYASKAVFTCDKADDRYIYKPVINWKYDVLRKLNQPTPVNMVVQLTVNGEDAGERSKTLNLRSINECVFAMRDGERLIDFNMLFAAYVNEDHPLIQQILKEGLETGIIKSYKGYQGGKEMNVYAQVLSIWNALETRGIHYSNLIESSQSSPVYFSQRVRTIEEALTYSQANCVDGTVLFASLLKAIGIDPVLIRVPGHMFLGFYVNRKHTKMEFLETTLLGTEETGLKEELTQFLGVESYDSFLKAIEKGKERYEQYKDSATFKMIDIKEIRKYIKPIGM</sequence>
<evidence type="ECO:0000313" key="1">
    <source>
        <dbReference type="EMBL" id="MPM03040.1"/>
    </source>
</evidence>